<dbReference type="AlphaFoldDB" id="A0A316YTZ7"/>
<sequence length="201" mass="22365">MRATICLSALVVTASVSSFGALALPMNEDSTHKGPSAVRSSGSSDVTPSVWTTHASIPLLPHPTTLHIEGYEEAKKWSEKFKEHSDDVDDFRNQTESKRTEERSHPLSEYQSLDPSFVHPSPKMKGRLTSLSGKRKEVPCDPHTLLLLHERKMDRTLTDIRHLCGDDCIDGSERQSIFCVQYVADKQPFPIGPQDSIPCIP</sequence>
<protein>
    <submittedName>
        <fullName evidence="3">Uncharacterized protein</fullName>
    </submittedName>
</protein>
<gene>
    <name evidence="3" type="ORF">FA10DRAFT_257427</name>
</gene>
<feature type="signal peptide" evidence="2">
    <location>
        <begin position="1"/>
        <end position="23"/>
    </location>
</feature>
<dbReference type="GeneID" id="37041772"/>
<name>A0A316YTZ7_9BASI</name>
<proteinExistence type="predicted"/>
<dbReference type="RefSeq" id="XP_025380248.1">
    <property type="nucleotide sequence ID" value="XM_025519856.1"/>
</dbReference>
<dbReference type="Proteomes" id="UP000245768">
    <property type="component" value="Unassembled WGS sequence"/>
</dbReference>
<feature type="chain" id="PRO_5016277544" evidence="2">
    <location>
        <begin position="24"/>
        <end position="201"/>
    </location>
</feature>
<accession>A0A316YTZ7</accession>
<keyword evidence="2" id="KW-0732">Signal</keyword>
<evidence type="ECO:0000313" key="3">
    <source>
        <dbReference type="EMBL" id="PWN93050.1"/>
    </source>
</evidence>
<dbReference type="InParanoid" id="A0A316YTZ7"/>
<feature type="region of interest" description="Disordered" evidence="1">
    <location>
        <begin position="82"/>
        <end position="135"/>
    </location>
</feature>
<organism evidence="3 4">
    <name type="scientific">Acaromyces ingoldii</name>
    <dbReference type="NCBI Taxonomy" id="215250"/>
    <lineage>
        <taxon>Eukaryota</taxon>
        <taxon>Fungi</taxon>
        <taxon>Dikarya</taxon>
        <taxon>Basidiomycota</taxon>
        <taxon>Ustilaginomycotina</taxon>
        <taxon>Exobasidiomycetes</taxon>
        <taxon>Exobasidiales</taxon>
        <taxon>Cryptobasidiaceae</taxon>
        <taxon>Acaromyces</taxon>
    </lineage>
</organism>
<feature type="compositionally biased region" description="Basic and acidic residues" evidence="1">
    <location>
        <begin position="82"/>
        <end position="106"/>
    </location>
</feature>
<keyword evidence="4" id="KW-1185">Reference proteome</keyword>
<dbReference type="EMBL" id="KZ819634">
    <property type="protein sequence ID" value="PWN93050.1"/>
    <property type="molecule type" value="Genomic_DNA"/>
</dbReference>
<reference evidence="3 4" key="1">
    <citation type="journal article" date="2018" name="Mol. Biol. Evol.">
        <title>Broad Genomic Sampling Reveals a Smut Pathogenic Ancestry of the Fungal Clade Ustilaginomycotina.</title>
        <authorList>
            <person name="Kijpornyongpan T."/>
            <person name="Mondo S.J."/>
            <person name="Barry K."/>
            <person name="Sandor L."/>
            <person name="Lee J."/>
            <person name="Lipzen A."/>
            <person name="Pangilinan J."/>
            <person name="LaButti K."/>
            <person name="Hainaut M."/>
            <person name="Henrissat B."/>
            <person name="Grigoriev I.V."/>
            <person name="Spatafora J.W."/>
            <person name="Aime M.C."/>
        </authorList>
    </citation>
    <scope>NUCLEOTIDE SEQUENCE [LARGE SCALE GENOMIC DNA]</scope>
    <source>
        <strain evidence="3 4">MCA 4198</strain>
    </source>
</reference>
<evidence type="ECO:0000313" key="4">
    <source>
        <dbReference type="Proteomes" id="UP000245768"/>
    </source>
</evidence>
<evidence type="ECO:0000256" key="1">
    <source>
        <dbReference type="SAM" id="MobiDB-lite"/>
    </source>
</evidence>
<evidence type="ECO:0000256" key="2">
    <source>
        <dbReference type="SAM" id="SignalP"/>
    </source>
</evidence>